<comment type="caution">
    <text evidence="10">The sequence shown here is derived from an EMBL/GenBank/DDBJ whole genome shotgun (WGS) entry which is preliminary data.</text>
</comment>
<dbReference type="GO" id="GO:0005886">
    <property type="term" value="C:plasma membrane"/>
    <property type="evidence" value="ECO:0007669"/>
    <property type="project" value="UniProtKB-SubCell"/>
</dbReference>
<evidence type="ECO:0000256" key="5">
    <source>
        <dbReference type="ARBA" id="ARBA00022692"/>
    </source>
</evidence>
<feature type="transmembrane region" description="Helical" evidence="8">
    <location>
        <begin position="223"/>
        <end position="244"/>
    </location>
</feature>
<evidence type="ECO:0000256" key="1">
    <source>
        <dbReference type="ARBA" id="ARBA00004651"/>
    </source>
</evidence>
<name>A0A7C3E3U4_9SPIR</name>
<dbReference type="PANTHER" id="PTHR43568:SF1">
    <property type="entry name" value="P PROTEIN"/>
    <property type="match status" value="1"/>
</dbReference>
<dbReference type="InterPro" id="IPR051475">
    <property type="entry name" value="Diverse_Ion_Transporter"/>
</dbReference>
<comment type="similarity">
    <text evidence="2">Belongs to the CitM (TC 2.A.11) transporter family.</text>
</comment>
<dbReference type="InterPro" id="IPR000802">
    <property type="entry name" value="Arsenical_pump_ArsB"/>
</dbReference>
<feature type="transmembrane region" description="Helical" evidence="8">
    <location>
        <begin position="91"/>
        <end position="109"/>
    </location>
</feature>
<keyword evidence="5 8" id="KW-0812">Transmembrane</keyword>
<dbReference type="CDD" id="cd01116">
    <property type="entry name" value="P_permease"/>
    <property type="match status" value="1"/>
</dbReference>
<sequence length="424" mass="45767">MNIHMILSLVVFVAVYWAISTEIINKAAAALLGGLIMVLLGVLDQESAYAHVDWNVIFLLVGMMIIMSITKRTGIFQYIAIKIAKLSRGEPIIILVALSLITAVVSAFLDNVTTVLIIIPITILIAVELGISPVPFVITLAIASNIGGTATLIGDPPNIMIGSAANLTFVDFIVNLTPVILVILTISSIMVVLMFKKQLQVSNERKARVMNFDESKAIEDPVLLVKSVVVLGLVILAFLLHGVFNFEPSTIALTGAVVLIILSGNKELEHIFAEVEWTTIFFFFGLFIVVGALVEVGIMSMVSTWLIQITKGHLKLTQYVILWVSSILSAVVDNIPFVATMIPLIKDMGNQLGAEAIKPLWWALSLGACLGGNGTLIGASANVVSAGISAKSGYPISFWDFTKIGAIFMLMSIIVSSLYMFVRF</sequence>
<evidence type="ECO:0000256" key="8">
    <source>
        <dbReference type="SAM" id="Phobius"/>
    </source>
</evidence>
<evidence type="ECO:0000259" key="9">
    <source>
        <dbReference type="Pfam" id="PF03600"/>
    </source>
</evidence>
<organism evidence="10">
    <name type="scientific">Gracilinema caldarium</name>
    <dbReference type="NCBI Taxonomy" id="215591"/>
    <lineage>
        <taxon>Bacteria</taxon>
        <taxon>Pseudomonadati</taxon>
        <taxon>Spirochaetota</taxon>
        <taxon>Spirochaetia</taxon>
        <taxon>Spirochaetales</taxon>
        <taxon>Breznakiellaceae</taxon>
        <taxon>Gracilinema</taxon>
    </lineage>
</organism>
<reference evidence="10" key="1">
    <citation type="journal article" date="2020" name="mSystems">
        <title>Genome- and Community-Level Interaction Insights into Carbon Utilization and Element Cycling Functions of Hydrothermarchaeota in Hydrothermal Sediment.</title>
        <authorList>
            <person name="Zhou Z."/>
            <person name="Liu Y."/>
            <person name="Xu W."/>
            <person name="Pan J."/>
            <person name="Luo Z.H."/>
            <person name="Li M."/>
        </authorList>
    </citation>
    <scope>NUCLEOTIDE SEQUENCE [LARGE SCALE GENOMIC DNA]</scope>
    <source>
        <strain evidence="10">SpSt-503</strain>
    </source>
</reference>
<feature type="domain" description="Citrate transporter-like" evidence="9">
    <location>
        <begin position="18"/>
        <end position="367"/>
    </location>
</feature>
<evidence type="ECO:0000256" key="7">
    <source>
        <dbReference type="ARBA" id="ARBA00023136"/>
    </source>
</evidence>
<dbReference type="EMBL" id="DSVL01000090">
    <property type="protein sequence ID" value="HFH28477.1"/>
    <property type="molecule type" value="Genomic_DNA"/>
</dbReference>
<evidence type="ECO:0000256" key="2">
    <source>
        <dbReference type="ARBA" id="ARBA00009843"/>
    </source>
</evidence>
<dbReference type="InterPro" id="IPR004680">
    <property type="entry name" value="Cit_transptr-like_dom"/>
</dbReference>
<proteinExistence type="inferred from homology"/>
<keyword evidence="6 8" id="KW-1133">Transmembrane helix</keyword>
<feature type="transmembrane region" description="Helical" evidence="8">
    <location>
        <begin position="360"/>
        <end position="384"/>
    </location>
</feature>
<comment type="subcellular location">
    <subcellularLocation>
        <location evidence="1">Cell membrane</location>
        <topology evidence="1">Multi-pass membrane protein</topology>
    </subcellularLocation>
</comment>
<dbReference type="PRINTS" id="PR00758">
    <property type="entry name" value="ARSENICPUMP"/>
</dbReference>
<dbReference type="AlphaFoldDB" id="A0A7C3E3U4"/>
<keyword evidence="7 8" id="KW-0472">Membrane</keyword>
<gene>
    <name evidence="10" type="ORF">ENS59_03060</name>
</gene>
<dbReference type="Pfam" id="PF03600">
    <property type="entry name" value="CitMHS"/>
    <property type="match status" value="1"/>
</dbReference>
<feature type="transmembrane region" description="Helical" evidence="8">
    <location>
        <begin position="173"/>
        <end position="195"/>
    </location>
</feature>
<feature type="transmembrane region" description="Helical" evidence="8">
    <location>
        <begin position="280"/>
        <end position="307"/>
    </location>
</feature>
<keyword evidence="3" id="KW-0813">Transport</keyword>
<dbReference type="PANTHER" id="PTHR43568">
    <property type="entry name" value="P PROTEIN"/>
    <property type="match status" value="1"/>
</dbReference>
<feature type="transmembrane region" description="Helical" evidence="8">
    <location>
        <begin position="53"/>
        <end position="70"/>
    </location>
</feature>
<accession>A0A7C3E3U4</accession>
<feature type="transmembrane region" description="Helical" evidence="8">
    <location>
        <begin position="404"/>
        <end position="422"/>
    </location>
</feature>
<evidence type="ECO:0000256" key="3">
    <source>
        <dbReference type="ARBA" id="ARBA00022448"/>
    </source>
</evidence>
<feature type="transmembrane region" description="Helical" evidence="8">
    <location>
        <begin position="115"/>
        <end position="131"/>
    </location>
</feature>
<evidence type="ECO:0000256" key="4">
    <source>
        <dbReference type="ARBA" id="ARBA00022475"/>
    </source>
</evidence>
<evidence type="ECO:0000256" key="6">
    <source>
        <dbReference type="ARBA" id="ARBA00022989"/>
    </source>
</evidence>
<keyword evidence="4" id="KW-1003">Cell membrane</keyword>
<feature type="transmembrane region" description="Helical" evidence="8">
    <location>
        <begin position="319"/>
        <end position="339"/>
    </location>
</feature>
<dbReference type="GO" id="GO:0015105">
    <property type="term" value="F:arsenite transmembrane transporter activity"/>
    <property type="evidence" value="ECO:0007669"/>
    <property type="project" value="InterPro"/>
</dbReference>
<evidence type="ECO:0000313" key="10">
    <source>
        <dbReference type="EMBL" id="HFH28477.1"/>
    </source>
</evidence>
<protein>
    <recommendedName>
        <fullName evidence="9">Citrate transporter-like domain-containing protein</fullName>
    </recommendedName>
</protein>